<evidence type="ECO:0000256" key="2">
    <source>
        <dbReference type="SAM" id="Phobius"/>
    </source>
</evidence>
<evidence type="ECO:0000313" key="3">
    <source>
        <dbReference type="EMBL" id="KAJ7611458.1"/>
    </source>
</evidence>
<feature type="region of interest" description="Disordered" evidence="1">
    <location>
        <begin position="1"/>
        <end position="62"/>
    </location>
</feature>
<sequence>MADTRLDAGAYHLSLLPSPPLDDGPQNDAELDSEPQTEAESDLESTQDEQGHTQNNVGKMGLPTDQLGRYVAQRLGNVAVQYLMICGPEASNQHFTCIKKKLSPDFIFARLVSGIVVGGASVNYLAVV</sequence>
<name>A0AAD7FC74_MYCRO</name>
<keyword evidence="2" id="KW-0812">Transmembrane</keyword>
<dbReference type="Proteomes" id="UP001221757">
    <property type="component" value="Unassembled WGS sequence"/>
</dbReference>
<dbReference type="EMBL" id="JARKIE010000973">
    <property type="protein sequence ID" value="KAJ7611458.1"/>
    <property type="molecule type" value="Genomic_DNA"/>
</dbReference>
<evidence type="ECO:0000256" key="1">
    <source>
        <dbReference type="SAM" id="MobiDB-lite"/>
    </source>
</evidence>
<keyword evidence="2" id="KW-0472">Membrane</keyword>
<evidence type="ECO:0000313" key="4">
    <source>
        <dbReference type="Proteomes" id="UP001221757"/>
    </source>
</evidence>
<keyword evidence="4" id="KW-1185">Reference proteome</keyword>
<feature type="transmembrane region" description="Helical" evidence="2">
    <location>
        <begin position="107"/>
        <end position="127"/>
    </location>
</feature>
<dbReference type="AlphaFoldDB" id="A0AAD7FC74"/>
<keyword evidence="2" id="KW-1133">Transmembrane helix</keyword>
<proteinExistence type="predicted"/>
<feature type="compositionally biased region" description="Acidic residues" evidence="1">
    <location>
        <begin position="29"/>
        <end position="47"/>
    </location>
</feature>
<gene>
    <name evidence="3" type="ORF">B0H17DRAFT_1153517</name>
</gene>
<accession>A0AAD7FC74</accession>
<comment type="caution">
    <text evidence="3">The sequence shown here is derived from an EMBL/GenBank/DDBJ whole genome shotgun (WGS) entry which is preliminary data.</text>
</comment>
<reference evidence="3" key="1">
    <citation type="submission" date="2023-03" db="EMBL/GenBank/DDBJ databases">
        <title>Massive genome expansion in bonnet fungi (Mycena s.s.) driven by repeated elements and novel gene families across ecological guilds.</title>
        <authorList>
            <consortium name="Lawrence Berkeley National Laboratory"/>
            <person name="Harder C.B."/>
            <person name="Miyauchi S."/>
            <person name="Viragh M."/>
            <person name="Kuo A."/>
            <person name="Thoen E."/>
            <person name="Andreopoulos B."/>
            <person name="Lu D."/>
            <person name="Skrede I."/>
            <person name="Drula E."/>
            <person name="Henrissat B."/>
            <person name="Morin E."/>
            <person name="Kohler A."/>
            <person name="Barry K."/>
            <person name="LaButti K."/>
            <person name="Morin E."/>
            <person name="Salamov A."/>
            <person name="Lipzen A."/>
            <person name="Mereny Z."/>
            <person name="Hegedus B."/>
            <person name="Baldrian P."/>
            <person name="Stursova M."/>
            <person name="Weitz H."/>
            <person name="Taylor A."/>
            <person name="Grigoriev I.V."/>
            <person name="Nagy L.G."/>
            <person name="Martin F."/>
            <person name="Kauserud H."/>
        </authorList>
    </citation>
    <scope>NUCLEOTIDE SEQUENCE</scope>
    <source>
        <strain evidence="3">CBHHK067</strain>
    </source>
</reference>
<protein>
    <submittedName>
        <fullName evidence="3">Uncharacterized protein</fullName>
    </submittedName>
</protein>
<organism evidence="3 4">
    <name type="scientific">Mycena rosella</name>
    <name type="common">Pink bonnet</name>
    <name type="synonym">Agaricus rosellus</name>
    <dbReference type="NCBI Taxonomy" id="1033263"/>
    <lineage>
        <taxon>Eukaryota</taxon>
        <taxon>Fungi</taxon>
        <taxon>Dikarya</taxon>
        <taxon>Basidiomycota</taxon>
        <taxon>Agaricomycotina</taxon>
        <taxon>Agaricomycetes</taxon>
        <taxon>Agaricomycetidae</taxon>
        <taxon>Agaricales</taxon>
        <taxon>Marasmiineae</taxon>
        <taxon>Mycenaceae</taxon>
        <taxon>Mycena</taxon>
    </lineage>
</organism>